<keyword evidence="3" id="KW-1185">Reference proteome</keyword>
<dbReference type="AlphaFoldDB" id="A0A5B0ME68"/>
<comment type="caution">
    <text evidence="2">The sequence shown here is derived from an EMBL/GenBank/DDBJ whole genome shotgun (WGS) entry which is preliminary data.</text>
</comment>
<dbReference type="Proteomes" id="UP000324748">
    <property type="component" value="Unassembled WGS sequence"/>
</dbReference>
<evidence type="ECO:0000256" key="1">
    <source>
        <dbReference type="SAM" id="MobiDB-lite"/>
    </source>
</evidence>
<feature type="compositionally biased region" description="Basic and acidic residues" evidence="1">
    <location>
        <begin position="64"/>
        <end position="73"/>
    </location>
</feature>
<reference evidence="2 3" key="1">
    <citation type="submission" date="2019-05" db="EMBL/GenBank/DDBJ databases">
        <title>Emergence of the Ug99 lineage of the wheat stem rust pathogen through somatic hybridization.</title>
        <authorList>
            <person name="Li F."/>
            <person name="Upadhyaya N.M."/>
            <person name="Sperschneider J."/>
            <person name="Matny O."/>
            <person name="Nguyen-Phuc H."/>
            <person name="Mago R."/>
            <person name="Raley C."/>
            <person name="Miller M.E."/>
            <person name="Silverstein K.A.T."/>
            <person name="Henningsen E."/>
            <person name="Hirsch C.D."/>
            <person name="Visser B."/>
            <person name="Pretorius Z.A."/>
            <person name="Steffenson B.J."/>
            <person name="Schwessinger B."/>
            <person name="Dodds P.N."/>
            <person name="Figueroa M."/>
        </authorList>
    </citation>
    <scope>NUCLEOTIDE SEQUENCE [LARGE SCALE GENOMIC DNA]</scope>
    <source>
        <strain evidence="2">21-0</strain>
    </source>
</reference>
<accession>A0A5B0ME68</accession>
<organism evidence="2 3">
    <name type="scientific">Puccinia graminis f. sp. tritici</name>
    <dbReference type="NCBI Taxonomy" id="56615"/>
    <lineage>
        <taxon>Eukaryota</taxon>
        <taxon>Fungi</taxon>
        <taxon>Dikarya</taxon>
        <taxon>Basidiomycota</taxon>
        <taxon>Pucciniomycotina</taxon>
        <taxon>Pucciniomycetes</taxon>
        <taxon>Pucciniales</taxon>
        <taxon>Pucciniaceae</taxon>
        <taxon>Puccinia</taxon>
    </lineage>
</organism>
<evidence type="ECO:0000313" key="2">
    <source>
        <dbReference type="EMBL" id="KAA1074539.1"/>
    </source>
</evidence>
<protein>
    <submittedName>
        <fullName evidence="2">Uncharacterized protein</fullName>
    </submittedName>
</protein>
<sequence length="102" mass="11250">MRLRLCCAARYRPAAKPKPVRAEKSARPGRRGIAYCRSMDAGELGAMPCRTPTIKCISQTRHLQRDSMSDRHAASSANLQKTNVNFDSSEDLVGNGSRQAFP</sequence>
<dbReference type="EMBL" id="VSWC01000157">
    <property type="protein sequence ID" value="KAA1074539.1"/>
    <property type="molecule type" value="Genomic_DNA"/>
</dbReference>
<evidence type="ECO:0000313" key="3">
    <source>
        <dbReference type="Proteomes" id="UP000324748"/>
    </source>
</evidence>
<gene>
    <name evidence="2" type="ORF">PGT21_009337</name>
</gene>
<name>A0A5B0ME68_PUCGR</name>
<feature type="region of interest" description="Disordered" evidence="1">
    <location>
        <begin position="64"/>
        <end position="102"/>
    </location>
</feature>
<proteinExistence type="predicted"/>
<feature type="compositionally biased region" description="Polar residues" evidence="1">
    <location>
        <begin position="75"/>
        <end position="87"/>
    </location>
</feature>